<accession>A0AAE5GNR9</accession>
<feature type="active site" description="Nucleophile" evidence="6">
    <location>
        <position position="9"/>
    </location>
</feature>
<proteinExistence type="inferred from homology"/>
<dbReference type="EC" id="3.1.3.48" evidence="2"/>
<protein>
    <recommendedName>
        <fullName evidence="2">protein-tyrosine-phosphatase</fullName>
        <ecNumber evidence="2">3.1.3.48</ecNumber>
    </recommendedName>
</protein>
<dbReference type="CDD" id="cd16343">
    <property type="entry name" value="LMWPTP"/>
    <property type="match status" value="1"/>
</dbReference>
<name>A0AAE5GNR9_9VIBR</name>
<dbReference type="Proteomes" id="UP000572722">
    <property type="component" value="Unassembled WGS sequence"/>
</dbReference>
<evidence type="ECO:0000256" key="1">
    <source>
        <dbReference type="ARBA" id="ARBA00011063"/>
    </source>
</evidence>
<dbReference type="PRINTS" id="PR00719">
    <property type="entry name" value="LMWPTPASE"/>
</dbReference>
<sequence length="148" mass="16773">MISRVLILCSGNICRSPLAEVIFKRELPQIEFDSAGLLVEQSGLHDYSAARYSQKVANLHNLDLSCHRAKQLNRELVEWSDLILVMEHDHINRLSDIVQGARAKTLLIGQWVGIGEVADPINKGYAEFVDCYATLERAVDSWRTRLVR</sequence>
<comment type="caution">
    <text evidence="8">The sequence shown here is derived from an EMBL/GenBank/DDBJ whole genome shotgun (WGS) entry which is preliminary data.</text>
</comment>
<evidence type="ECO:0000256" key="6">
    <source>
        <dbReference type="PIRSR" id="PIRSR617867-1"/>
    </source>
</evidence>
<evidence type="ECO:0000313" key="9">
    <source>
        <dbReference type="Proteomes" id="UP000572722"/>
    </source>
</evidence>
<evidence type="ECO:0000256" key="3">
    <source>
        <dbReference type="ARBA" id="ARBA00022801"/>
    </source>
</evidence>
<dbReference type="InterPro" id="IPR036196">
    <property type="entry name" value="Ptyr_pPase_sf"/>
</dbReference>
<organism evidence="8 9">
    <name type="scientific">Vibrio tubiashii</name>
    <dbReference type="NCBI Taxonomy" id="29498"/>
    <lineage>
        <taxon>Bacteria</taxon>
        <taxon>Pseudomonadati</taxon>
        <taxon>Pseudomonadota</taxon>
        <taxon>Gammaproteobacteria</taxon>
        <taxon>Vibrionales</taxon>
        <taxon>Vibrionaceae</taxon>
        <taxon>Vibrio</taxon>
        <taxon>Vibrio oreintalis group</taxon>
    </lineage>
</organism>
<dbReference type="RefSeq" id="WP_171320921.1">
    <property type="nucleotide sequence ID" value="NZ_VTXO01000001.1"/>
</dbReference>
<evidence type="ECO:0000256" key="2">
    <source>
        <dbReference type="ARBA" id="ARBA00013064"/>
    </source>
</evidence>
<dbReference type="InterPro" id="IPR050438">
    <property type="entry name" value="LMW_PTPase"/>
</dbReference>
<evidence type="ECO:0000313" key="8">
    <source>
        <dbReference type="EMBL" id="NOI80305.1"/>
    </source>
</evidence>
<dbReference type="GO" id="GO:0004725">
    <property type="term" value="F:protein tyrosine phosphatase activity"/>
    <property type="evidence" value="ECO:0007669"/>
    <property type="project" value="UniProtKB-EC"/>
</dbReference>
<dbReference type="Gene3D" id="3.40.50.2300">
    <property type="match status" value="1"/>
</dbReference>
<keyword evidence="4" id="KW-0904">Protein phosphatase</keyword>
<dbReference type="Pfam" id="PF01451">
    <property type="entry name" value="LMWPc"/>
    <property type="match status" value="1"/>
</dbReference>
<dbReference type="SMART" id="SM00226">
    <property type="entry name" value="LMWPc"/>
    <property type="match status" value="1"/>
</dbReference>
<feature type="domain" description="Phosphotyrosine protein phosphatase I" evidence="7">
    <location>
        <begin position="3"/>
        <end position="145"/>
    </location>
</feature>
<comment type="catalytic activity">
    <reaction evidence="5">
        <text>O-phospho-L-tyrosyl-[protein] + H2O = L-tyrosyl-[protein] + phosphate</text>
        <dbReference type="Rhea" id="RHEA:10684"/>
        <dbReference type="Rhea" id="RHEA-COMP:10136"/>
        <dbReference type="Rhea" id="RHEA-COMP:20101"/>
        <dbReference type="ChEBI" id="CHEBI:15377"/>
        <dbReference type="ChEBI" id="CHEBI:43474"/>
        <dbReference type="ChEBI" id="CHEBI:46858"/>
        <dbReference type="ChEBI" id="CHEBI:61978"/>
        <dbReference type="EC" id="3.1.3.48"/>
    </reaction>
</comment>
<evidence type="ECO:0000256" key="5">
    <source>
        <dbReference type="ARBA" id="ARBA00051722"/>
    </source>
</evidence>
<comment type="similarity">
    <text evidence="1">Belongs to the low molecular weight phosphotyrosine protein phosphatase family.</text>
</comment>
<dbReference type="PANTHER" id="PTHR11717:SF31">
    <property type="entry name" value="LOW MOLECULAR WEIGHT PROTEIN-TYROSINE-PHOSPHATASE ETP-RELATED"/>
    <property type="match status" value="1"/>
</dbReference>
<dbReference type="InterPro" id="IPR023485">
    <property type="entry name" value="Ptyr_pPase"/>
</dbReference>
<keyword evidence="3" id="KW-0378">Hydrolase</keyword>
<dbReference type="PANTHER" id="PTHR11717">
    <property type="entry name" value="LOW MOLECULAR WEIGHT PROTEIN TYROSINE PHOSPHATASE"/>
    <property type="match status" value="1"/>
</dbReference>
<evidence type="ECO:0000256" key="4">
    <source>
        <dbReference type="ARBA" id="ARBA00022912"/>
    </source>
</evidence>
<feature type="active site" description="Proton donor" evidence="6">
    <location>
        <position position="119"/>
    </location>
</feature>
<dbReference type="EMBL" id="VTXO01000001">
    <property type="protein sequence ID" value="NOI80305.1"/>
    <property type="molecule type" value="Genomic_DNA"/>
</dbReference>
<dbReference type="AlphaFoldDB" id="A0AAE5GNR9"/>
<evidence type="ECO:0000259" key="7">
    <source>
        <dbReference type="SMART" id="SM00226"/>
    </source>
</evidence>
<dbReference type="SUPFAM" id="SSF52788">
    <property type="entry name" value="Phosphotyrosine protein phosphatases I"/>
    <property type="match status" value="1"/>
</dbReference>
<dbReference type="InterPro" id="IPR017867">
    <property type="entry name" value="Tyr_phospatase_low_mol_wt"/>
</dbReference>
<reference evidence="8 9" key="1">
    <citation type="submission" date="2019-08" db="EMBL/GenBank/DDBJ databases">
        <title>Draft genome sequencing and comparative genomics of hatchery-associated Vibrios.</title>
        <authorList>
            <person name="Kehlet-Delgado H."/>
            <person name="Mueller R.S."/>
        </authorList>
    </citation>
    <scope>NUCLEOTIDE SEQUENCE [LARGE SCALE GENOMIC DNA]</scope>
    <source>
        <strain evidence="8 9">01-65-5-1</strain>
    </source>
</reference>
<gene>
    <name evidence="8" type="ORF">F0237_06450</name>
</gene>
<feature type="active site" evidence="6">
    <location>
        <position position="15"/>
    </location>
</feature>